<dbReference type="InterPro" id="IPR014284">
    <property type="entry name" value="RNA_pol_sigma-70_dom"/>
</dbReference>
<dbReference type="HAMAP" id="MF_00963">
    <property type="entry name" value="Sigma70_RpoD_SigA"/>
    <property type="match status" value="1"/>
</dbReference>
<dbReference type="EMBL" id="UOEI01000201">
    <property type="protein sequence ID" value="VAV97221.1"/>
    <property type="molecule type" value="Genomic_DNA"/>
</dbReference>
<dbReference type="GO" id="GO:0003677">
    <property type="term" value="F:DNA binding"/>
    <property type="evidence" value="ECO:0007669"/>
    <property type="project" value="UniProtKB-KW"/>
</dbReference>
<dbReference type="InterPro" id="IPR007127">
    <property type="entry name" value="RNA_pol_sigma_70_r1_1"/>
</dbReference>
<accession>A0A3B0S1Y0</accession>
<dbReference type="SUPFAM" id="SSF88946">
    <property type="entry name" value="Sigma2 domain of RNA polymerase sigma factors"/>
    <property type="match status" value="1"/>
</dbReference>
<evidence type="ECO:0000256" key="3">
    <source>
        <dbReference type="ARBA" id="ARBA00023015"/>
    </source>
</evidence>
<dbReference type="Pfam" id="PF03979">
    <property type="entry name" value="Sigma70_r1_1"/>
    <property type="match status" value="1"/>
</dbReference>
<dbReference type="InterPro" id="IPR013325">
    <property type="entry name" value="RNA_pol_sigma_r2"/>
</dbReference>
<keyword evidence="2" id="KW-0963">Cytoplasm</keyword>
<dbReference type="InterPro" id="IPR009042">
    <property type="entry name" value="RNA_pol_sigma70_r1_2"/>
</dbReference>
<dbReference type="Gene3D" id="1.10.10.10">
    <property type="entry name" value="Winged helix-like DNA-binding domain superfamily/Winged helix DNA-binding domain"/>
    <property type="match status" value="2"/>
</dbReference>
<keyword evidence="3" id="KW-0805">Transcription regulation</keyword>
<dbReference type="Pfam" id="PF04542">
    <property type="entry name" value="Sigma70_r2"/>
    <property type="match status" value="1"/>
</dbReference>
<evidence type="ECO:0000256" key="5">
    <source>
        <dbReference type="ARBA" id="ARBA00023125"/>
    </source>
</evidence>
<evidence type="ECO:0000256" key="1">
    <source>
        <dbReference type="ARBA" id="ARBA00007788"/>
    </source>
</evidence>
<dbReference type="InterPro" id="IPR007624">
    <property type="entry name" value="RNA_pol_sigma70_r3"/>
</dbReference>
<dbReference type="InterPro" id="IPR007627">
    <property type="entry name" value="RNA_pol_sigma70_r2"/>
</dbReference>
<keyword evidence="5" id="KW-0238">DNA-binding</keyword>
<evidence type="ECO:0000313" key="9">
    <source>
        <dbReference type="EMBL" id="VAV97221.1"/>
    </source>
</evidence>
<dbReference type="InterPro" id="IPR000943">
    <property type="entry name" value="RNA_pol_sigma70"/>
</dbReference>
<sequence>MTEEVEQVVKMLTDRGHQRGFLLVPEIQQELEDADAPIDSFEIVFTELMAAGIDIREDSDSALADTAISGDELVHVSDPVRMYLQEIGRYPLLTTQQEVELAMQVEAGIRAEERLDENVPRTAAERIILERQARIADRARKQLVISNLRLVVSIAKKYVGRGLGLLDLIQEGNLGLIRAVEKFDYRKGFKFSTYATWWIRQAVTRALADQARTIRVPVHMVETINKLAMVQRMLHQDLGREPTIAEIAAELDIESGKVTELRRIAQDPLSLETPIGEEDDATIGDVVPDLGADVPVEEASFRLLQEYLSLALESLNDRERQVLIMRFGLHDGHVRTLEQVGAHFSVTRERIRQIENKALAKLRQPARAKQLDGYLESG</sequence>
<dbReference type="InterPro" id="IPR012760">
    <property type="entry name" value="RNA_pol_sigma_RpoD_C"/>
</dbReference>
<dbReference type="PROSITE" id="PS00716">
    <property type="entry name" value="SIGMA70_2"/>
    <property type="match status" value="1"/>
</dbReference>
<dbReference type="NCBIfam" id="TIGR02937">
    <property type="entry name" value="sigma70-ECF"/>
    <property type="match status" value="1"/>
</dbReference>
<keyword evidence="6" id="KW-0804">Transcription</keyword>
<dbReference type="Pfam" id="PF04539">
    <property type="entry name" value="Sigma70_r3"/>
    <property type="match status" value="1"/>
</dbReference>
<dbReference type="FunFam" id="1.10.601.10:FF:000001">
    <property type="entry name" value="RNA polymerase sigma factor SigA"/>
    <property type="match status" value="1"/>
</dbReference>
<dbReference type="Gene3D" id="1.10.220.120">
    <property type="entry name" value="Sigma-70 factor, region 1.1"/>
    <property type="match status" value="1"/>
</dbReference>
<evidence type="ECO:0000256" key="6">
    <source>
        <dbReference type="ARBA" id="ARBA00023163"/>
    </source>
</evidence>
<evidence type="ECO:0000259" key="7">
    <source>
        <dbReference type="PROSITE" id="PS00715"/>
    </source>
</evidence>
<comment type="similarity">
    <text evidence="1">Belongs to the sigma-70 factor family.</text>
</comment>
<dbReference type="PROSITE" id="PS00715">
    <property type="entry name" value="SIGMA70_1"/>
    <property type="match status" value="1"/>
</dbReference>
<name>A0A3B0S1Y0_9ZZZZ</name>
<feature type="domain" description="RNA polymerase sigma-70" evidence="8">
    <location>
        <begin position="336"/>
        <end position="362"/>
    </location>
</feature>
<proteinExistence type="inferred from homology"/>
<dbReference type="NCBIfam" id="TIGR02393">
    <property type="entry name" value="RpoD_Cterm"/>
    <property type="match status" value="1"/>
</dbReference>
<feature type="domain" description="RNA polymerase sigma-70" evidence="7">
    <location>
        <begin position="167"/>
        <end position="180"/>
    </location>
</feature>
<dbReference type="CDD" id="cd06171">
    <property type="entry name" value="Sigma70_r4"/>
    <property type="match status" value="1"/>
</dbReference>
<dbReference type="PANTHER" id="PTHR30603">
    <property type="entry name" value="RNA POLYMERASE SIGMA FACTOR RPO"/>
    <property type="match status" value="1"/>
</dbReference>
<evidence type="ECO:0000259" key="8">
    <source>
        <dbReference type="PROSITE" id="PS00716"/>
    </source>
</evidence>
<dbReference type="AlphaFoldDB" id="A0A3B0S1Y0"/>
<dbReference type="InterPro" id="IPR042189">
    <property type="entry name" value="RNA_pol_sigma_70_r1_1_sf"/>
</dbReference>
<dbReference type="Pfam" id="PF00140">
    <property type="entry name" value="Sigma70_r1_2"/>
    <property type="match status" value="1"/>
</dbReference>
<gene>
    <name evidence="9" type="ORF">MNBD_ACTINO01-677</name>
</gene>
<dbReference type="InterPro" id="IPR028630">
    <property type="entry name" value="Sigma70_RpoD"/>
</dbReference>
<keyword evidence="4" id="KW-0731">Sigma factor</keyword>
<dbReference type="PRINTS" id="PR00046">
    <property type="entry name" value="SIGMA70FCT"/>
</dbReference>
<dbReference type="GO" id="GO:0006352">
    <property type="term" value="P:DNA-templated transcription initiation"/>
    <property type="evidence" value="ECO:0007669"/>
    <property type="project" value="InterPro"/>
</dbReference>
<dbReference type="Pfam" id="PF04545">
    <property type="entry name" value="Sigma70_r4"/>
    <property type="match status" value="1"/>
</dbReference>
<protein>
    <submittedName>
        <fullName evidence="9">RNA polymerase sigma factor RpoD</fullName>
    </submittedName>
</protein>
<dbReference type="InterPro" id="IPR013324">
    <property type="entry name" value="RNA_pol_sigma_r3/r4-like"/>
</dbReference>
<dbReference type="SUPFAM" id="SSF88659">
    <property type="entry name" value="Sigma3 and sigma4 domains of RNA polymerase sigma factors"/>
    <property type="match status" value="2"/>
</dbReference>
<dbReference type="PANTHER" id="PTHR30603:SF60">
    <property type="entry name" value="RNA POLYMERASE SIGMA FACTOR RPOD"/>
    <property type="match status" value="1"/>
</dbReference>
<reference evidence="9" key="1">
    <citation type="submission" date="2018-06" db="EMBL/GenBank/DDBJ databases">
        <authorList>
            <person name="Zhirakovskaya E."/>
        </authorList>
    </citation>
    <scope>NUCLEOTIDE SEQUENCE</scope>
</reference>
<dbReference type="InterPro" id="IPR050239">
    <property type="entry name" value="Sigma-70_RNA_pol_init_factors"/>
</dbReference>
<dbReference type="Gene3D" id="1.10.601.10">
    <property type="entry name" value="RNA Polymerase Primary Sigma Factor"/>
    <property type="match status" value="1"/>
</dbReference>
<dbReference type="GO" id="GO:0016987">
    <property type="term" value="F:sigma factor activity"/>
    <property type="evidence" value="ECO:0007669"/>
    <property type="project" value="UniProtKB-KW"/>
</dbReference>
<evidence type="ECO:0000256" key="4">
    <source>
        <dbReference type="ARBA" id="ARBA00023082"/>
    </source>
</evidence>
<evidence type="ECO:0000256" key="2">
    <source>
        <dbReference type="ARBA" id="ARBA00022490"/>
    </source>
</evidence>
<dbReference type="InterPro" id="IPR036388">
    <property type="entry name" value="WH-like_DNA-bd_sf"/>
</dbReference>
<dbReference type="InterPro" id="IPR007630">
    <property type="entry name" value="RNA_pol_sigma70_r4"/>
</dbReference>
<organism evidence="9">
    <name type="scientific">hydrothermal vent metagenome</name>
    <dbReference type="NCBI Taxonomy" id="652676"/>
    <lineage>
        <taxon>unclassified sequences</taxon>
        <taxon>metagenomes</taxon>
        <taxon>ecological metagenomes</taxon>
    </lineage>
</organism>